<feature type="transmembrane region" description="Helical" evidence="8">
    <location>
        <begin position="417"/>
        <end position="436"/>
    </location>
</feature>
<evidence type="ECO:0000256" key="4">
    <source>
        <dbReference type="ARBA" id="ARBA00022475"/>
    </source>
</evidence>
<dbReference type="PANTHER" id="PTHR42002:SF2">
    <property type="entry name" value="ANAEROBIC C4-DICARBOXYLATE TRANSPORTER DCUC-RELATED"/>
    <property type="match status" value="1"/>
</dbReference>
<dbReference type="Pfam" id="PF03606">
    <property type="entry name" value="DcuC"/>
    <property type="match status" value="1"/>
</dbReference>
<dbReference type="InterPro" id="IPR004669">
    <property type="entry name" value="C4_dicarb_anaerob_car"/>
</dbReference>
<organism evidence="9 10">
    <name type="scientific">Limnobaculum allomyrinae</name>
    <dbReference type="NCBI Taxonomy" id="2791986"/>
    <lineage>
        <taxon>Bacteria</taxon>
        <taxon>Pseudomonadati</taxon>
        <taxon>Pseudomonadota</taxon>
        <taxon>Gammaproteobacteria</taxon>
        <taxon>Enterobacterales</taxon>
        <taxon>Budviciaceae</taxon>
        <taxon>Limnobaculum</taxon>
    </lineage>
</organism>
<feature type="transmembrane region" description="Helical" evidence="8">
    <location>
        <begin position="443"/>
        <end position="462"/>
    </location>
</feature>
<evidence type="ECO:0000256" key="7">
    <source>
        <dbReference type="ARBA" id="ARBA00023136"/>
    </source>
</evidence>
<keyword evidence="7 8" id="KW-0472">Membrane</keyword>
<evidence type="ECO:0000256" key="1">
    <source>
        <dbReference type="ARBA" id="ARBA00004651"/>
    </source>
</evidence>
<feature type="transmembrane region" description="Helical" evidence="8">
    <location>
        <begin position="382"/>
        <end position="405"/>
    </location>
</feature>
<dbReference type="EMBL" id="JADRCR010000004">
    <property type="protein sequence ID" value="MBK5143885.1"/>
    <property type="molecule type" value="Genomic_DNA"/>
</dbReference>
<keyword evidence="10" id="KW-1185">Reference proteome</keyword>
<feature type="transmembrane region" description="Helical" evidence="8">
    <location>
        <begin position="355"/>
        <end position="375"/>
    </location>
</feature>
<evidence type="ECO:0000256" key="6">
    <source>
        <dbReference type="ARBA" id="ARBA00022989"/>
    </source>
</evidence>
<reference evidence="9 10" key="1">
    <citation type="submission" date="2020-11" db="EMBL/GenBank/DDBJ databases">
        <title>Insectihabitans protaetiae gen. nov. sp. nov. and Insectihabitans allomyrinae sp. nov., isolated from larvae of Protaetia brevitarsis seulensis and Allomyrina dichotoma, respectively.</title>
        <authorList>
            <person name="Lee S.D."/>
            <person name="Byeon Y.-S."/>
            <person name="Kim S.-M."/>
            <person name="Yang H.L."/>
            <person name="Kim I.S."/>
        </authorList>
    </citation>
    <scope>NUCLEOTIDE SEQUENCE [LARGE SCALE GENOMIC DNA]</scope>
    <source>
        <strain evidence="9 10">BWR-B9</strain>
    </source>
</reference>
<name>A0ABS1IQ48_9GAMM</name>
<comment type="similarity">
    <text evidence="2">Belongs to the DcuC/DcuD transporter (TC 2.A.61) family.</text>
</comment>
<gene>
    <name evidence="9" type="primary">dcuC</name>
    <name evidence="9" type="ORF">I2494_09160</name>
</gene>
<keyword evidence="3" id="KW-0813">Transport</keyword>
<dbReference type="NCBIfam" id="NF037994">
    <property type="entry name" value="DcuC_1"/>
    <property type="match status" value="1"/>
</dbReference>
<comment type="caution">
    <text evidence="9">The sequence shown here is derived from an EMBL/GenBank/DDBJ whole genome shotgun (WGS) entry which is preliminary data.</text>
</comment>
<evidence type="ECO:0000313" key="10">
    <source>
        <dbReference type="Proteomes" id="UP001296921"/>
    </source>
</evidence>
<feature type="transmembrane region" description="Helical" evidence="8">
    <location>
        <begin position="320"/>
        <end position="343"/>
    </location>
</feature>
<feature type="transmembrane region" description="Helical" evidence="8">
    <location>
        <begin position="280"/>
        <end position="299"/>
    </location>
</feature>
<dbReference type="NCBIfam" id="TIGR00771">
    <property type="entry name" value="DcuC"/>
    <property type="match status" value="1"/>
</dbReference>
<feature type="transmembrane region" description="Helical" evidence="8">
    <location>
        <begin position="21"/>
        <end position="40"/>
    </location>
</feature>
<evidence type="ECO:0000256" key="8">
    <source>
        <dbReference type="SAM" id="Phobius"/>
    </source>
</evidence>
<evidence type="ECO:0000256" key="5">
    <source>
        <dbReference type="ARBA" id="ARBA00022692"/>
    </source>
</evidence>
<feature type="transmembrane region" description="Helical" evidence="8">
    <location>
        <begin position="249"/>
        <end position="268"/>
    </location>
</feature>
<evidence type="ECO:0000256" key="2">
    <source>
        <dbReference type="ARBA" id="ARBA00005275"/>
    </source>
</evidence>
<sequence length="463" mass="49059">MGLTISLVVIGWVAWMIARKGYATAVLLIAGVFLLGTSVMLDLGPGLTLKKSTGSGFFDIFQVVQNIMSSNLGGLGLAIMAMGGFSRYMDTLNAGQALYAVVGGPLKYIKSPYLLACMGFVVSQIIGMAIPSASGLALMLMVTLYPVMIRAGVSRLTAVAIIGSSRFFDLGPGSANCLLAAKISGIEWAEYFLSWQMMIYFPLLATMLVSHYFVQRFWERREGPDPEDLVLQARFREEQEGQVAPVPKIYALLPIVPLAILLLFNPVVLGQVGIDIKVGVPSAIVLSTLVAMLFEFIRNRNTLEVLNGMKSFFEGLGKQLTIVVALIIAGQVFGEGLIAIGAVESLITGVEGAGLGAGFMIILMSLIIGAVAFLMGSGNAPFFSFASLIPAIAAKMGVPSAAMLLPLQTMTGFGRTLSPVTGAIVAVAGIAGVSPFQIVKRNAIQLILCMLVNFILTFTVVLP</sequence>
<keyword evidence="6 8" id="KW-1133">Transmembrane helix</keyword>
<evidence type="ECO:0000313" key="9">
    <source>
        <dbReference type="EMBL" id="MBK5143885.1"/>
    </source>
</evidence>
<keyword evidence="5 8" id="KW-0812">Transmembrane</keyword>
<feature type="transmembrane region" description="Helical" evidence="8">
    <location>
        <begin position="113"/>
        <end position="145"/>
    </location>
</feature>
<accession>A0ABS1IQ48</accession>
<keyword evidence="4" id="KW-1003">Cell membrane</keyword>
<evidence type="ECO:0000256" key="3">
    <source>
        <dbReference type="ARBA" id="ARBA00022448"/>
    </source>
</evidence>
<dbReference type="RefSeq" id="WP_218466555.1">
    <property type="nucleotide sequence ID" value="NZ_JADRCR010000004.1"/>
</dbReference>
<protein>
    <submittedName>
        <fullName evidence="9">C4-dicarboxylate transporter DcuC</fullName>
    </submittedName>
</protein>
<dbReference type="InterPro" id="IPR018385">
    <property type="entry name" value="C4_dicarb_anaerob_car-like"/>
</dbReference>
<feature type="transmembrane region" description="Helical" evidence="8">
    <location>
        <begin position="60"/>
        <end position="82"/>
    </location>
</feature>
<dbReference type="PANTHER" id="PTHR42002">
    <property type="entry name" value="ANAEROBIC C4-DICARBOXYLATE TRANSPORTER DCUC-RELATED"/>
    <property type="match status" value="1"/>
</dbReference>
<dbReference type="Proteomes" id="UP001296921">
    <property type="component" value="Unassembled WGS sequence"/>
</dbReference>
<feature type="transmembrane region" description="Helical" evidence="8">
    <location>
        <begin position="197"/>
        <end position="214"/>
    </location>
</feature>
<proteinExistence type="inferred from homology"/>
<comment type="subcellular location">
    <subcellularLocation>
        <location evidence="1">Cell membrane</location>
        <topology evidence="1">Multi-pass membrane protein</topology>
    </subcellularLocation>
</comment>